<dbReference type="Gene3D" id="2.40.10.480">
    <property type="match status" value="3"/>
</dbReference>
<dbReference type="Pfam" id="PF22536">
    <property type="entry name" value="WHD_POLR3C"/>
    <property type="match status" value="1"/>
</dbReference>
<sequence length="1471" mass="153099">MAADLAQRNLVAAILRAHHGEACAAVGDILLKRCDGVSLKELERLLDAKHRPSARLALAVLAQHGCVVARAGGAAEPQPGDGRKKAPRRRRPDDYRLDADAVLAVPRRARTLAAARGDAGDDAAAVLEHLMDVGVASTATLALCLGAEHRGRAERALEALAARALVVPAFGSDAGAAPTAALFEAEEARSAPRTPDDARDRFARDMAASLKAARGAADGRPNGRKRPRDEDAGDGRCWRPGAFEARRALLRESCVSLVGRKLNPVMRRIGEALFGLRAVRWPRQRGDGSLEPDVEAGETEADVADRRRAAEDRRGVGVGEIHAELRKTGAAVDKATIARYLEALQYDQVAFVSKLAGGRGDDRFLFEAARCLDHVRRETLHALLVDRYDAESARLHRVLMRHDALEQGDLAERALLPPKDARERLYRMFDAGLVTFAEVAKAPDKPGANVFLWAVRARDAYAVALADARAAMAALYARRAFEYQDKGKGLVDEDFDDPEGASTAQWSRSRSESTAREMSLGVSRPATDRMIGDEPSTGGGRRPPRRRGGRAVTGVALARNRDVSRRVVAGSPARRRSSSAAVTKPPGAASGGPSETSTSATRARRRSTESRAASCGDASTSADTTLSSARISTKGTRASTGALQFGQLRFRRSQGARHARQKTWPQGTAAQHAAAVEQQMLHWSSDAMAATARAAASRGLGAGVSGGAFAAAAPGGGGGADSGASAKNAAMEALQALLEDAFASHADKPALLQPDGAAITFGELEGRCAALCAQLSAAGARARASVVFDTTNADRASEVVSRLACLRLGAVWVPVDGGAAAADDDARPACRCRVVDGTFAVDAVADAATWPADALYLLRTSGTTGGAKFVAGSAKATLHRLKWQWDRFPWRDDDAMLLRTPATFVDSVAEVLGAALAGAPGACCGGDLGDLVRAAKATKATRAVVTPSILAVVLRSLDAAGATLEERLPALQFWTVSGEATRATLVDDFLRHAPGATLVNVWGSTETAADACFHVLLGPGAAPRGRGDPAVGFPLTAAVRVSLDGGEARTGDRGAFDDATGALRILGRVDDVVNVRGVRVDARAVEAALGAGVVVVFVDGGDASRGALVAFAGPGAAPDLAAVAAAARPSEVVRLDALPRGSAGKVDRAALRRLAEAKRGLDAPARRLPGAPPAPADVSAVEAWLRELYAALAPGDGDDFLRRGGTSLGAVEAAWRVNDAFGCDAAPADVRRVADLARLRAAVRCGGDVVFGSHDNRVYRVSRAGARRWASGDLGGAVYASPAVAGDVVVAATTAGALVGLDADTGHRRWARRSGAPVYGTPALADGVLYYGDVGGAARAVSAADGGGVWVFTDGARTPVYAPPLVAGAAVYFGDDRGRLARRRRGDGAKEWTAALPGKLFAAPARVAAVLVAATTGGVVVVLREDDGALLARARLPAEVFSTPVVAGRRVLLGCRDDHLHALDLDVEYEA</sequence>
<dbReference type="GeneID" id="20223214"/>
<feature type="compositionally biased region" description="Polar residues" evidence="1">
    <location>
        <begin position="630"/>
        <end position="640"/>
    </location>
</feature>
<feature type="compositionally biased region" description="Low complexity" evidence="1">
    <location>
        <begin position="610"/>
        <end position="629"/>
    </location>
</feature>
<dbReference type="Proteomes" id="UP000002729">
    <property type="component" value="Unassembled WGS sequence"/>
</dbReference>
<feature type="domain" description="AMP-dependent synthetase/ligase" evidence="2">
    <location>
        <begin position="845"/>
        <end position="1041"/>
    </location>
</feature>
<dbReference type="InterPro" id="IPR045851">
    <property type="entry name" value="AMP-bd_C_sf"/>
</dbReference>
<dbReference type="InterPro" id="IPR018391">
    <property type="entry name" value="PQQ_b-propeller_rpt"/>
</dbReference>
<dbReference type="SUPFAM" id="SSF47336">
    <property type="entry name" value="ACP-like"/>
    <property type="match status" value="1"/>
</dbReference>
<feature type="compositionally biased region" description="Low complexity" evidence="1">
    <location>
        <begin position="566"/>
        <end position="582"/>
    </location>
</feature>
<dbReference type="InterPro" id="IPR002372">
    <property type="entry name" value="PQQ_rpt_dom"/>
</dbReference>
<dbReference type="Gene3D" id="3.30.300.30">
    <property type="match status" value="1"/>
</dbReference>
<dbReference type="Pfam" id="PF00501">
    <property type="entry name" value="AMP-binding"/>
    <property type="match status" value="1"/>
</dbReference>
<dbReference type="GO" id="GO:0043041">
    <property type="term" value="P:amino acid activation for nonribosomal peptide biosynthetic process"/>
    <property type="evidence" value="ECO:0007669"/>
    <property type="project" value="TreeGrafter"/>
</dbReference>
<dbReference type="SUPFAM" id="SSF50998">
    <property type="entry name" value="Quinoprotein alcohol dehydrogenase-like"/>
    <property type="match status" value="1"/>
</dbReference>
<dbReference type="InterPro" id="IPR036736">
    <property type="entry name" value="ACP-like_sf"/>
</dbReference>
<organism evidence="6">
    <name type="scientific">Aureococcus anophagefferens</name>
    <name type="common">Harmful bloom alga</name>
    <dbReference type="NCBI Taxonomy" id="44056"/>
    <lineage>
        <taxon>Eukaryota</taxon>
        <taxon>Sar</taxon>
        <taxon>Stramenopiles</taxon>
        <taxon>Ochrophyta</taxon>
        <taxon>Pelagophyceae</taxon>
        <taxon>Pelagomonadales</taxon>
        <taxon>Pelagomonadaceae</taxon>
        <taxon>Aureococcus</taxon>
    </lineage>
</organism>
<dbReference type="SUPFAM" id="SSF46785">
    <property type="entry name" value="Winged helix' DNA-binding domain"/>
    <property type="match status" value="1"/>
</dbReference>
<proteinExistence type="predicted"/>
<dbReference type="eggNOG" id="KOG4649">
    <property type="taxonomic scope" value="Eukaryota"/>
</dbReference>
<feature type="domain" description="Pyrrolo-quinoline quinone repeat" evidence="3">
    <location>
        <begin position="1408"/>
        <end position="1464"/>
    </location>
</feature>
<feature type="region of interest" description="Disordered" evidence="1">
    <location>
        <begin position="72"/>
        <end position="92"/>
    </location>
</feature>
<feature type="region of interest" description="Disordered" evidence="1">
    <location>
        <begin position="210"/>
        <end position="237"/>
    </location>
</feature>
<name>F0XWN2_AURAN</name>
<dbReference type="InterPro" id="IPR000873">
    <property type="entry name" value="AMP-dep_synth/lig_dom"/>
</dbReference>
<feature type="domain" description="Pyrrolo-quinoline quinone repeat" evidence="3">
    <location>
        <begin position="1255"/>
        <end position="1397"/>
    </location>
</feature>
<dbReference type="Gene3D" id="1.10.10.10">
    <property type="entry name" value="Winged helix-like DNA-binding domain superfamily/Winged helix DNA-binding domain"/>
    <property type="match status" value="2"/>
</dbReference>
<dbReference type="InterPro" id="IPR055207">
    <property type="entry name" value="POLR3C_WHD"/>
</dbReference>
<dbReference type="InterPro" id="IPR011047">
    <property type="entry name" value="Quinoprotein_ADH-like_sf"/>
</dbReference>
<dbReference type="InterPro" id="IPR052091">
    <property type="entry name" value="Beta-ala_Activ/Resist"/>
</dbReference>
<feature type="region of interest" description="Disordered" evidence="1">
    <location>
        <begin position="489"/>
        <end position="640"/>
    </location>
</feature>
<dbReference type="InParanoid" id="F0XWN2"/>
<dbReference type="SMART" id="SM00564">
    <property type="entry name" value="PQQ"/>
    <property type="match status" value="6"/>
</dbReference>
<dbReference type="eggNOG" id="KOG2587">
    <property type="taxonomic scope" value="Eukaryota"/>
</dbReference>
<dbReference type="SUPFAM" id="SSF56801">
    <property type="entry name" value="Acetyl-CoA synthetase-like"/>
    <property type="match status" value="1"/>
</dbReference>
<evidence type="ECO:0000259" key="3">
    <source>
        <dbReference type="Pfam" id="PF13360"/>
    </source>
</evidence>
<dbReference type="InterPro" id="IPR036388">
    <property type="entry name" value="WH-like_DNA-bd_sf"/>
</dbReference>
<evidence type="ECO:0000313" key="6">
    <source>
        <dbReference type="Proteomes" id="UP000002729"/>
    </source>
</evidence>
<keyword evidence="6" id="KW-1185">Reference proteome</keyword>
<dbReference type="PROSITE" id="PS00455">
    <property type="entry name" value="AMP_BINDING"/>
    <property type="match status" value="1"/>
</dbReference>
<dbReference type="RefSeq" id="XP_009032443.1">
    <property type="nucleotide sequence ID" value="XM_009034195.1"/>
</dbReference>
<dbReference type="Pfam" id="PF13360">
    <property type="entry name" value="PQQ_2"/>
    <property type="match status" value="2"/>
</dbReference>
<dbReference type="PANTHER" id="PTHR44394">
    <property type="entry name" value="BETA-ALANINE-ACTIVATING ENZYME"/>
    <property type="match status" value="1"/>
</dbReference>
<evidence type="ECO:0000259" key="2">
    <source>
        <dbReference type="Pfam" id="PF00501"/>
    </source>
</evidence>
<evidence type="ECO:0000256" key="1">
    <source>
        <dbReference type="SAM" id="MobiDB-lite"/>
    </source>
</evidence>
<dbReference type="Gene3D" id="3.40.50.12780">
    <property type="entry name" value="N-terminal domain of ligase-like"/>
    <property type="match status" value="1"/>
</dbReference>
<feature type="domain" description="DNA-directed RNA polymerase III subunit RPC3 winged-helix" evidence="4">
    <location>
        <begin position="382"/>
        <end position="455"/>
    </location>
</feature>
<reference evidence="5 6" key="1">
    <citation type="journal article" date="2011" name="Proc. Natl. Acad. Sci. U.S.A.">
        <title>Niche of harmful alga Aureococcus anophagefferens revealed through ecogenomics.</title>
        <authorList>
            <person name="Gobler C.J."/>
            <person name="Berry D.L."/>
            <person name="Dyhrman S.T."/>
            <person name="Wilhelm S.W."/>
            <person name="Salamov A."/>
            <person name="Lobanov A.V."/>
            <person name="Zhang Y."/>
            <person name="Collier J.L."/>
            <person name="Wurch L.L."/>
            <person name="Kustka A.B."/>
            <person name="Dill B.D."/>
            <person name="Shah M."/>
            <person name="VerBerkmoes N.C."/>
            <person name="Kuo A."/>
            <person name="Terry A."/>
            <person name="Pangilinan J."/>
            <person name="Lindquist E.A."/>
            <person name="Lucas S."/>
            <person name="Paulsen I.T."/>
            <person name="Hattenrath-Lehmann T.K."/>
            <person name="Talmage S.C."/>
            <person name="Walker E.A."/>
            <person name="Koch F."/>
            <person name="Burson A.M."/>
            <person name="Marcoval M.A."/>
            <person name="Tang Y.Z."/>
            <person name="Lecleir G.R."/>
            <person name="Coyne K.J."/>
            <person name="Berg G.M."/>
            <person name="Bertrand E.M."/>
            <person name="Saito M.A."/>
            <person name="Gladyshev V.N."/>
            <person name="Grigoriev I.V."/>
        </authorList>
    </citation>
    <scope>NUCLEOTIDE SEQUENCE [LARGE SCALE GENOMIC DNA]</scope>
    <source>
        <strain evidence="6">CCMP 1984</strain>
    </source>
</reference>
<dbReference type="KEGG" id="aaf:AURANDRAFT_60884"/>
<dbReference type="PANTHER" id="PTHR44394:SF1">
    <property type="entry name" value="BETA-ALANINE-ACTIVATING ENZYME"/>
    <property type="match status" value="1"/>
</dbReference>
<dbReference type="InterPro" id="IPR020845">
    <property type="entry name" value="AMP-binding_CS"/>
</dbReference>
<feature type="compositionally biased region" description="Basic and acidic residues" evidence="1">
    <location>
        <begin position="227"/>
        <end position="237"/>
    </location>
</feature>
<accession>F0XWN2</accession>
<dbReference type="EMBL" id="GL833120">
    <property type="protein sequence ID" value="EGB12803.1"/>
    <property type="molecule type" value="Genomic_DNA"/>
</dbReference>
<dbReference type="eggNOG" id="KOG1178">
    <property type="taxonomic scope" value="Eukaryota"/>
</dbReference>
<dbReference type="Gene3D" id="1.10.1200.10">
    <property type="entry name" value="ACP-like"/>
    <property type="match status" value="1"/>
</dbReference>
<gene>
    <name evidence="5" type="ORF">AURANDRAFT_60884</name>
</gene>
<evidence type="ECO:0000313" key="5">
    <source>
        <dbReference type="EMBL" id="EGB12803.1"/>
    </source>
</evidence>
<dbReference type="OrthoDB" id="272392at2759"/>
<protein>
    <submittedName>
        <fullName evidence="5">Uncharacterized protein</fullName>
    </submittedName>
</protein>
<dbReference type="InterPro" id="IPR036390">
    <property type="entry name" value="WH_DNA-bd_sf"/>
</dbReference>
<evidence type="ECO:0000259" key="4">
    <source>
        <dbReference type="Pfam" id="PF22536"/>
    </source>
</evidence>
<dbReference type="InterPro" id="IPR042099">
    <property type="entry name" value="ANL_N_sf"/>
</dbReference>